<evidence type="ECO:0000256" key="1">
    <source>
        <dbReference type="ARBA" id="ARBA00001974"/>
    </source>
</evidence>
<comment type="cofactor">
    <cofactor evidence="1">
        <name>FAD</name>
        <dbReference type="ChEBI" id="CHEBI:57692"/>
    </cofactor>
</comment>
<keyword evidence="4" id="KW-0274">FAD</keyword>
<gene>
    <name evidence="8" type="ORF">D9758_016052</name>
</gene>
<name>A0A8H5FGU4_9AGAR</name>
<evidence type="ECO:0000256" key="2">
    <source>
        <dbReference type="ARBA" id="ARBA00010139"/>
    </source>
</evidence>
<organism evidence="8 9">
    <name type="scientific">Tetrapyrgos nigripes</name>
    <dbReference type="NCBI Taxonomy" id="182062"/>
    <lineage>
        <taxon>Eukaryota</taxon>
        <taxon>Fungi</taxon>
        <taxon>Dikarya</taxon>
        <taxon>Basidiomycota</taxon>
        <taxon>Agaricomycotina</taxon>
        <taxon>Agaricomycetes</taxon>
        <taxon>Agaricomycetidae</taxon>
        <taxon>Agaricales</taxon>
        <taxon>Marasmiineae</taxon>
        <taxon>Marasmiaceae</taxon>
        <taxon>Tetrapyrgos</taxon>
    </lineage>
</organism>
<dbReference type="OrthoDB" id="66881at2759"/>
<dbReference type="PANTHER" id="PTHR43098:SF3">
    <property type="entry name" value="L-ORNITHINE N(5)-MONOOXYGENASE-RELATED"/>
    <property type="match status" value="1"/>
</dbReference>
<comment type="caution">
    <text evidence="8">The sequence shown here is derived from an EMBL/GenBank/DDBJ whole genome shotgun (WGS) entry which is preliminary data.</text>
</comment>
<keyword evidence="9" id="KW-1185">Reference proteome</keyword>
<evidence type="ECO:0000256" key="3">
    <source>
        <dbReference type="ARBA" id="ARBA00022630"/>
    </source>
</evidence>
<keyword evidence="5" id="KW-0521">NADP</keyword>
<evidence type="ECO:0000313" key="8">
    <source>
        <dbReference type="EMBL" id="KAF5336266.1"/>
    </source>
</evidence>
<sequence>MAPPSNTTTNDELDALVVGAGFSGLYHLYQLRKLGFSVKIFESGSGMGGVWHWNCYPGARVDSEVPLYEFSIEELWKDWKWTERFPDRNELCSYFDYVGKKLDLTKDISFNTRVTAARFDSSTERWTVTTELGTIVRPRFLILSVGFAAKIHIPDFPGLDRFQGIWHHTANWPQQEVDVKGKRVGVIGTGSTGVQVVTDIGPKVKHLTVFQRSPAIALPMNQTKVDEERHQKMRELSPLIYSRRKQTLSGHNIQPIPQDTFSVSREERYLTWEDLWSRGGLNFAVGNYRDVMVNQEANDELYAFWRDKTRARLTNPTMQEKLAPTVSPYPFGAKRPVMEGSYYDVFNQPNVELVDATEAHIQEITPKGILTSDGIEHEFDILVIACGFDSVTGGITQIDIRGLDGTSIKEKWAGGVYTNLGMTTANFPNMFFLYGPQAPTALSNGPTCIEIQADWINRCIQYMTDNKLTRIEATREAEQEWRDLNMSVAGGTLLGKAKSWYNGSNIPGKPVEPLNFAGGIPYYKSALQEREDQGYKGFILLGSPDGKDFAGSCETEYKTEIANGHAKGVNAEPIVGY</sequence>
<dbReference type="GO" id="GO:0050660">
    <property type="term" value="F:flavin adenine dinucleotide binding"/>
    <property type="evidence" value="ECO:0007669"/>
    <property type="project" value="InterPro"/>
</dbReference>
<dbReference type="InterPro" id="IPR050775">
    <property type="entry name" value="FAD-binding_Monooxygenases"/>
</dbReference>
<proteinExistence type="inferred from homology"/>
<accession>A0A8H5FGU4</accession>
<dbReference type="InterPro" id="IPR036188">
    <property type="entry name" value="FAD/NAD-bd_sf"/>
</dbReference>
<comment type="similarity">
    <text evidence="2">Belongs to the FAD-binding monooxygenase family.</text>
</comment>
<dbReference type="PANTHER" id="PTHR43098">
    <property type="entry name" value="L-ORNITHINE N(5)-MONOOXYGENASE-RELATED"/>
    <property type="match status" value="1"/>
</dbReference>
<evidence type="ECO:0000256" key="4">
    <source>
        <dbReference type="ARBA" id="ARBA00022827"/>
    </source>
</evidence>
<keyword evidence="7" id="KW-0503">Monooxygenase</keyword>
<dbReference type="InterPro" id="IPR020946">
    <property type="entry name" value="Flavin_mOase-like"/>
</dbReference>
<dbReference type="Proteomes" id="UP000559256">
    <property type="component" value="Unassembled WGS sequence"/>
</dbReference>
<evidence type="ECO:0000313" key="9">
    <source>
        <dbReference type="Proteomes" id="UP000559256"/>
    </source>
</evidence>
<keyword evidence="3" id="KW-0285">Flavoprotein</keyword>
<keyword evidence="6" id="KW-0560">Oxidoreductase</keyword>
<dbReference type="Pfam" id="PF00743">
    <property type="entry name" value="FMO-like"/>
    <property type="match status" value="1"/>
</dbReference>
<reference evidence="8 9" key="1">
    <citation type="journal article" date="2020" name="ISME J.">
        <title>Uncovering the hidden diversity of litter-decomposition mechanisms in mushroom-forming fungi.</title>
        <authorList>
            <person name="Floudas D."/>
            <person name="Bentzer J."/>
            <person name="Ahren D."/>
            <person name="Johansson T."/>
            <person name="Persson P."/>
            <person name="Tunlid A."/>
        </authorList>
    </citation>
    <scope>NUCLEOTIDE SEQUENCE [LARGE SCALE GENOMIC DNA]</scope>
    <source>
        <strain evidence="8 9">CBS 291.85</strain>
    </source>
</reference>
<evidence type="ECO:0008006" key="10">
    <source>
        <dbReference type="Google" id="ProtNLM"/>
    </source>
</evidence>
<dbReference type="EMBL" id="JAACJM010000229">
    <property type="protein sequence ID" value="KAF5336266.1"/>
    <property type="molecule type" value="Genomic_DNA"/>
</dbReference>
<dbReference type="GO" id="GO:0004499">
    <property type="term" value="F:N,N-dimethylaniline monooxygenase activity"/>
    <property type="evidence" value="ECO:0007669"/>
    <property type="project" value="InterPro"/>
</dbReference>
<dbReference type="AlphaFoldDB" id="A0A8H5FGU4"/>
<dbReference type="Gene3D" id="3.50.50.60">
    <property type="entry name" value="FAD/NAD(P)-binding domain"/>
    <property type="match status" value="2"/>
</dbReference>
<dbReference type="SUPFAM" id="SSF51905">
    <property type="entry name" value="FAD/NAD(P)-binding domain"/>
    <property type="match status" value="2"/>
</dbReference>
<protein>
    <recommendedName>
        <fullName evidence="10">Cyclohexanone monooxygenase</fullName>
    </recommendedName>
</protein>
<dbReference type="GO" id="GO:0050661">
    <property type="term" value="F:NADP binding"/>
    <property type="evidence" value="ECO:0007669"/>
    <property type="project" value="InterPro"/>
</dbReference>
<evidence type="ECO:0000256" key="5">
    <source>
        <dbReference type="ARBA" id="ARBA00022857"/>
    </source>
</evidence>
<evidence type="ECO:0000256" key="7">
    <source>
        <dbReference type="ARBA" id="ARBA00023033"/>
    </source>
</evidence>
<evidence type="ECO:0000256" key="6">
    <source>
        <dbReference type="ARBA" id="ARBA00023002"/>
    </source>
</evidence>